<evidence type="ECO:0000256" key="3">
    <source>
        <dbReference type="ARBA" id="ARBA00022448"/>
    </source>
</evidence>
<dbReference type="PROSITE" id="PS00449">
    <property type="entry name" value="ATPASE_A"/>
    <property type="match status" value="1"/>
</dbReference>
<evidence type="ECO:0000256" key="6">
    <source>
        <dbReference type="ARBA" id="ARBA00022781"/>
    </source>
</evidence>
<dbReference type="InterPro" id="IPR035908">
    <property type="entry name" value="F0_ATP_A_sf"/>
</dbReference>
<evidence type="ECO:0000256" key="2">
    <source>
        <dbReference type="ARBA" id="ARBA00006810"/>
    </source>
</evidence>
<evidence type="ECO:0000313" key="12">
    <source>
        <dbReference type="EMBL" id="CAB4593048.1"/>
    </source>
</evidence>
<keyword evidence="5 11" id="KW-0812">Transmembrane</keyword>
<gene>
    <name evidence="12" type="ORF">UFOPK1791_00672</name>
</gene>
<dbReference type="PANTHER" id="PTHR11410:SF0">
    <property type="entry name" value="ATP SYNTHASE SUBUNIT A"/>
    <property type="match status" value="1"/>
</dbReference>
<dbReference type="CDD" id="cd00310">
    <property type="entry name" value="ATP-synt_Fo_a_6"/>
    <property type="match status" value="1"/>
</dbReference>
<proteinExistence type="inferred from homology"/>
<keyword evidence="10" id="KW-0066">ATP synthesis</keyword>
<feature type="transmembrane region" description="Helical" evidence="11">
    <location>
        <begin position="239"/>
        <end position="257"/>
    </location>
</feature>
<dbReference type="AlphaFoldDB" id="A0A6J6G8D3"/>
<dbReference type="PRINTS" id="PR00123">
    <property type="entry name" value="ATPASEA"/>
</dbReference>
<keyword evidence="3" id="KW-0813">Transport</keyword>
<evidence type="ECO:0000256" key="10">
    <source>
        <dbReference type="ARBA" id="ARBA00023310"/>
    </source>
</evidence>
<reference evidence="12" key="1">
    <citation type="submission" date="2020-05" db="EMBL/GenBank/DDBJ databases">
        <authorList>
            <person name="Chiriac C."/>
            <person name="Salcher M."/>
            <person name="Ghai R."/>
            <person name="Kavagutti S V."/>
        </authorList>
    </citation>
    <scope>NUCLEOTIDE SEQUENCE</scope>
</reference>
<dbReference type="Pfam" id="PF00119">
    <property type="entry name" value="ATP-synt_A"/>
    <property type="match status" value="1"/>
</dbReference>
<accession>A0A6J6G8D3</accession>
<evidence type="ECO:0000256" key="1">
    <source>
        <dbReference type="ARBA" id="ARBA00004141"/>
    </source>
</evidence>
<dbReference type="InterPro" id="IPR023011">
    <property type="entry name" value="ATP_synth_F0_asu_AS"/>
</dbReference>
<dbReference type="NCBIfam" id="TIGR01131">
    <property type="entry name" value="ATP_synt_6_or_A"/>
    <property type="match status" value="1"/>
</dbReference>
<evidence type="ECO:0000256" key="11">
    <source>
        <dbReference type="SAM" id="Phobius"/>
    </source>
</evidence>
<keyword evidence="7 11" id="KW-1133">Transmembrane helix</keyword>
<dbReference type="InterPro" id="IPR000568">
    <property type="entry name" value="ATP_synth_F0_asu"/>
</dbReference>
<dbReference type="HAMAP" id="MF_01393">
    <property type="entry name" value="ATP_synth_a_bact"/>
    <property type="match status" value="1"/>
</dbReference>
<evidence type="ECO:0000256" key="8">
    <source>
        <dbReference type="ARBA" id="ARBA00023065"/>
    </source>
</evidence>
<comment type="similarity">
    <text evidence="2">Belongs to the ATPase A chain family.</text>
</comment>
<keyword evidence="8" id="KW-0406">Ion transport</keyword>
<evidence type="ECO:0000256" key="4">
    <source>
        <dbReference type="ARBA" id="ARBA00022547"/>
    </source>
</evidence>
<organism evidence="12">
    <name type="scientific">freshwater metagenome</name>
    <dbReference type="NCBI Taxonomy" id="449393"/>
    <lineage>
        <taxon>unclassified sequences</taxon>
        <taxon>metagenomes</taxon>
        <taxon>ecological metagenomes</taxon>
    </lineage>
</organism>
<keyword evidence="9 11" id="KW-0472">Membrane</keyword>
<keyword evidence="4" id="KW-0138">CF(0)</keyword>
<dbReference type="SUPFAM" id="SSF81336">
    <property type="entry name" value="F1F0 ATP synthase subunit A"/>
    <property type="match status" value="1"/>
</dbReference>
<feature type="transmembrane region" description="Helical" evidence="11">
    <location>
        <begin position="187"/>
        <end position="207"/>
    </location>
</feature>
<dbReference type="Gene3D" id="1.20.120.220">
    <property type="entry name" value="ATP synthase, F0 complex, subunit A"/>
    <property type="match status" value="1"/>
</dbReference>
<feature type="transmembrane region" description="Helical" evidence="11">
    <location>
        <begin position="36"/>
        <end position="54"/>
    </location>
</feature>
<dbReference type="PANTHER" id="PTHR11410">
    <property type="entry name" value="ATP SYNTHASE SUBUNIT A"/>
    <property type="match status" value="1"/>
</dbReference>
<evidence type="ECO:0000256" key="5">
    <source>
        <dbReference type="ARBA" id="ARBA00022692"/>
    </source>
</evidence>
<dbReference type="GO" id="GO:0045259">
    <property type="term" value="C:proton-transporting ATP synthase complex"/>
    <property type="evidence" value="ECO:0007669"/>
    <property type="project" value="UniProtKB-KW"/>
</dbReference>
<protein>
    <submittedName>
        <fullName evidence="12">Unannotated protein</fullName>
    </submittedName>
</protein>
<keyword evidence="6" id="KW-0375">Hydrogen ion transport</keyword>
<dbReference type="GO" id="GO:0046933">
    <property type="term" value="F:proton-transporting ATP synthase activity, rotational mechanism"/>
    <property type="evidence" value="ECO:0007669"/>
    <property type="project" value="TreeGrafter"/>
</dbReference>
<dbReference type="InterPro" id="IPR045083">
    <property type="entry name" value="ATP_synth_F0_asu_bact/mt"/>
</dbReference>
<name>A0A6J6G8D3_9ZZZZ</name>
<comment type="subcellular location">
    <subcellularLocation>
        <location evidence="1">Membrane</location>
        <topology evidence="1">Multi-pass membrane protein</topology>
    </subcellularLocation>
</comment>
<evidence type="ECO:0000256" key="7">
    <source>
        <dbReference type="ARBA" id="ARBA00022989"/>
    </source>
</evidence>
<feature type="transmembrane region" description="Helical" evidence="11">
    <location>
        <begin position="122"/>
        <end position="141"/>
    </location>
</feature>
<dbReference type="EMBL" id="CAEZUF010000056">
    <property type="protein sequence ID" value="CAB4593048.1"/>
    <property type="molecule type" value="Genomic_DNA"/>
</dbReference>
<feature type="transmembrane region" description="Helical" evidence="11">
    <location>
        <begin position="213"/>
        <end position="232"/>
    </location>
</feature>
<evidence type="ECO:0000256" key="9">
    <source>
        <dbReference type="ARBA" id="ARBA00023136"/>
    </source>
</evidence>
<sequence length="260" mass="29328">MSLLLVKAESGFEPPSAADFEFQPIFGNSIYFTKPVFMVFLSVIVISVFFITSARKAAIVPSRMQFAGESVYGFVRKTIGEEVIGPEFMRFMPFLFSLFTFVLVNNLFGIFPLLQFPTMSRIGFPISITICTYLVYHFVSVKHKGLLPYLKEICFMPGIPKPVYLILTPVEIATYFITRPLTLAMRLFANMFAGHLLLLIFTLGGEYLLHSGLIFKFMSIFSFGFAIGLTFFEFGIQCLQAYIFTLLSALYIAGALSDEH</sequence>
<feature type="transmembrane region" description="Helical" evidence="11">
    <location>
        <begin position="94"/>
        <end position="116"/>
    </location>
</feature>